<gene>
    <name evidence="2" type="ORF">FRX31_027909</name>
</gene>
<reference evidence="2 3" key="1">
    <citation type="submission" date="2020-06" db="EMBL/GenBank/DDBJ databases">
        <title>Transcriptomic and genomic resources for Thalictrum thalictroides and T. hernandezii: Facilitating candidate gene discovery in an emerging model plant lineage.</title>
        <authorList>
            <person name="Arias T."/>
            <person name="Riano-Pachon D.M."/>
            <person name="Di Stilio V.S."/>
        </authorList>
    </citation>
    <scope>NUCLEOTIDE SEQUENCE [LARGE SCALE GENOMIC DNA]</scope>
    <source>
        <strain evidence="3">cv. WT478/WT964</strain>
        <tissue evidence="2">Leaves</tissue>
    </source>
</reference>
<dbReference type="GO" id="GO:0010073">
    <property type="term" value="P:meristem maintenance"/>
    <property type="evidence" value="ECO:0007669"/>
    <property type="project" value="InterPro"/>
</dbReference>
<accession>A0A7J6VC94</accession>
<evidence type="ECO:0000313" key="2">
    <source>
        <dbReference type="EMBL" id="KAF5182503.1"/>
    </source>
</evidence>
<dbReference type="Pfam" id="PF10536">
    <property type="entry name" value="PMD"/>
    <property type="match status" value="2"/>
</dbReference>
<sequence length="295" mass="33520">MSDAVRVPAANDLLHPQACPCCKFVFPAHPEGAVGKHVFPIAIHLAHGNVIAIGPAVLASIYRDLRLLKQKTISIGVHTSINHWNLPAFYKEKDELCNYQEEDRELQYFAHCLRPCLLVGLDHKTEKYLLHRVARQFGYDQDLPGHFSLGTTYEAAWDIPIKNVKYFVRSRLLESSVTTRYNEWWQKLILDCQIKKQVKDVDSSDDDDKLPLSKVLKCQATVENKESAIDKSPLFDTEQNLINETDSTEQTNKLTCMRTTLQDASDGNVKKDINIIIDLVDSDDEDRVVPIVTKC</sequence>
<proteinExistence type="predicted"/>
<dbReference type="AlphaFoldDB" id="A0A7J6VC94"/>
<name>A0A7J6VC94_THATH</name>
<comment type="caution">
    <text evidence="2">The sequence shown here is derived from an EMBL/GenBank/DDBJ whole genome shotgun (WGS) entry which is preliminary data.</text>
</comment>
<dbReference type="PANTHER" id="PTHR46033:SF83">
    <property type="entry name" value="PROTEIN MAINTENANCE OF MERISTEMS-LIKE"/>
    <property type="match status" value="1"/>
</dbReference>
<protein>
    <submittedName>
        <fullName evidence="2">Aminotransferase-like, plant mobile domain family protein</fullName>
    </submittedName>
</protein>
<evidence type="ECO:0000313" key="3">
    <source>
        <dbReference type="Proteomes" id="UP000554482"/>
    </source>
</evidence>
<keyword evidence="2" id="KW-0032">Aminotransferase</keyword>
<evidence type="ECO:0000259" key="1">
    <source>
        <dbReference type="Pfam" id="PF10536"/>
    </source>
</evidence>
<dbReference type="PANTHER" id="PTHR46033">
    <property type="entry name" value="PROTEIN MAIN-LIKE 2"/>
    <property type="match status" value="1"/>
</dbReference>
<dbReference type="GO" id="GO:0008483">
    <property type="term" value="F:transaminase activity"/>
    <property type="evidence" value="ECO:0007669"/>
    <property type="project" value="UniProtKB-KW"/>
</dbReference>
<keyword evidence="3" id="KW-1185">Reference proteome</keyword>
<feature type="domain" description="Aminotransferase-like plant mobile" evidence="1">
    <location>
        <begin position="99"/>
        <end position="186"/>
    </location>
</feature>
<dbReference type="OrthoDB" id="1728830at2759"/>
<keyword evidence="2" id="KW-0808">Transferase</keyword>
<feature type="domain" description="Aminotransferase-like plant mobile" evidence="1">
    <location>
        <begin position="22"/>
        <end position="72"/>
    </location>
</feature>
<dbReference type="InterPro" id="IPR019557">
    <property type="entry name" value="AminoTfrase-like_pln_mobile"/>
</dbReference>
<organism evidence="2 3">
    <name type="scientific">Thalictrum thalictroides</name>
    <name type="common">Rue-anemone</name>
    <name type="synonym">Anemone thalictroides</name>
    <dbReference type="NCBI Taxonomy" id="46969"/>
    <lineage>
        <taxon>Eukaryota</taxon>
        <taxon>Viridiplantae</taxon>
        <taxon>Streptophyta</taxon>
        <taxon>Embryophyta</taxon>
        <taxon>Tracheophyta</taxon>
        <taxon>Spermatophyta</taxon>
        <taxon>Magnoliopsida</taxon>
        <taxon>Ranunculales</taxon>
        <taxon>Ranunculaceae</taxon>
        <taxon>Thalictroideae</taxon>
        <taxon>Thalictrum</taxon>
    </lineage>
</organism>
<dbReference type="EMBL" id="JABWDY010034645">
    <property type="protein sequence ID" value="KAF5182503.1"/>
    <property type="molecule type" value="Genomic_DNA"/>
</dbReference>
<dbReference type="InterPro" id="IPR044824">
    <property type="entry name" value="MAIN-like"/>
</dbReference>
<dbReference type="Proteomes" id="UP000554482">
    <property type="component" value="Unassembled WGS sequence"/>
</dbReference>